<protein>
    <recommendedName>
        <fullName evidence="3">Retrotransposon Copia-like N-terminal domain-containing protein</fullName>
    </recommendedName>
</protein>
<dbReference type="Proteomes" id="UP001419268">
    <property type="component" value="Unassembled WGS sequence"/>
</dbReference>
<evidence type="ECO:0008006" key="3">
    <source>
        <dbReference type="Google" id="ProtNLM"/>
    </source>
</evidence>
<evidence type="ECO:0000313" key="1">
    <source>
        <dbReference type="EMBL" id="KAK9148365.1"/>
    </source>
</evidence>
<gene>
    <name evidence="1" type="ORF">Scep_007122</name>
</gene>
<comment type="caution">
    <text evidence="1">The sequence shown here is derived from an EMBL/GenBank/DDBJ whole genome shotgun (WGS) entry which is preliminary data.</text>
</comment>
<accession>A0AAP0KBY5</accession>
<name>A0AAP0KBY5_9MAGN</name>
<sequence>MVSELLRAHARMAIPRSSSTLGSSSTSRRITSHTNFTSVMVPLGNSFNQICSVKLDGSNYIIWRSAILSLIRDYKFDGYLFGTKTCPPQFLDESGEVNPNHDDWQSHDQILLGWLYGSLANTIAGQVTDFMSLANELWLAIEELCGANNKAQIQVHRTMLQTYREGSQSMVGYHKKMKELSDCLNIAGSPIPIEDLISCTLAGLDSEYLPIVSVLQYQWTKMDKSIVYSSQF</sequence>
<dbReference type="PANTHER" id="PTHR47481:SF31">
    <property type="entry name" value="OS01G0873500 PROTEIN"/>
    <property type="match status" value="1"/>
</dbReference>
<organism evidence="1 2">
    <name type="scientific">Stephania cephalantha</name>
    <dbReference type="NCBI Taxonomy" id="152367"/>
    <lineage>
        <taxon>Eukaryota</taxon>
        <taxon>Viridiplantae</taxon>
        <taxon>Streptophyta</taxon>
        <taxon>Embryophyta</taxon>
        <taxon>Tracheophyta</taxon>
        <taxon>Spermatophyta</taxon>
        <taxon>Magnoliopsida</taxon>
        <taxon>Ranunculales</taxon>
        <taxon>Menispermaceae</taxon>
        <taxon>Menispermoideae</taxon>
        <taxon>Cissampelideae</taxon>
        <taxon>Stephania</taxon>
    </lineage>
</organism>
<dbReference type="PANTHER" id="PTHR47481">
    <property type="match status" value="1"/>
</dbReference>
<proteinExistence type="predicted"/>
<keyword evidence="2" id="KW-1185">Reference proteome</keyword>
<reference evidence="1 2" key="1">
    <citation type="submission" date="2024-01" db="EMBL/GenBank/DDBJ databases">
        <title>Genome assemblies of Stephania.</title>
        <authorList>
            <person name="Yang L."/>
        </authorList>
    </citation>
    <scope>NUCLEOTIDE SEQUENCE [LARGE SCALE GENOMIC DNA]</scope>
    <source>
        <strain evidence="1">JXDWG</strain>
        <tissue evidence="1">Leaf</tissue>
    </source>
</reference>
<dbReference type="AlphaFoldDB" id="A0AAP0KBY5"/>
<dbReference type="EMBL" id="JBBNAG010000003">
    <property type="protein sequence ID" value="KAK9148365.1"/>
    <property type="molecule type" value="Genomic_DNA"/>
</dbReference>
<evidence type="ECO:0000313" key="2">
    <source>
        <dbReference type="Proteomes" id="UP001419268"/>
    </source>
</evidence>